<organism evidence="7 8">
    <name type="scientific">Athene cunicularia</name>
    <name type="common">Burrowing owl</name>
    <name type="synonym">Speotyto cunicularia</name>
    <dbReference type="NCBI Taxonomy" id="194338"/>
    <lineage>
        <taxon>Eukaryota</taxon>
        <taxon>Metazoa</taxon>
        <taxon>Chordata</taxon>
        <taxon>Craniata</taxon>
        <taxon>Vertebrata</taxon>
        <taxon>Euteleostomi</taxon>
        <taxon>Archelosauria</taxon>
        <taxon>Archosauria</taxon>
        <taxon>Dinosauria</taxon>
        <taxon>Saurischia</taxon>
        <taxon>Theropoda</taxon>
        <taxon>Coelurosauria</taxon>
        <taxon>Aves</taxon>
        <taxon>Neognathae</taxon>
        <taxon>Neoaves</taxon>
        <taxon>Telluraves</taxon>
        <taxon>Strigiformes</taxon>
        <taxon>Strigidae</taxon>
        <taxon>Athene</taxon>
    </lineage>
</organism>
<name>A0A663MGH7_ATHCN</name>
<evidence type="ECO:0000256" key="3">
    <source>
        <dbReference type="ARBA" id="ARBA00022989"/>
    </source>
</evidence>
<evidence type="ECO:0000259" key="6">
    <source>
        <dbReference type="Pfam" id="PF00520"/>
    </source>
</evidence>
<dbReference type="GO" id="GO:0005765">
    <property type="term" value="C:lysosomal membrane"/>
    <property type="evidence" value="ECO:0007669"/>
    <property type="project" value="InterPro"/>
</dbReference>
<dbReference type="SUPFAM" id="SSF81324">
    <property type="entry name" value="Voltage-gated potassium channels"/>
    <property type="match status" value="2"/>
</dbReference>
<dbReference type="Gene3D" id="1.20.120.350">
    <property type="entry name" value="Voltage-gated potassium channels. Chain C"/>
    <property type="match status" value="1"/>
</dbReference>
<feature type="transmembrane region" description="Helical" evidence="5">
    <location>
        <begin position="46"/>
        <end position="65"/>
    </location>
</feature>
<protein>
    <recommendedName>
        <fullName evidence="6">Ion transport domain-containing protein</fullName>
    </recommendedName>
</protein>
<gene>
    <name evidence="7" type="primary">TPCN2</name>
</gene>
<dbReference type="GO" id="GO:0022832">
    <property type="term" value="F:voltage-gated channel activity"/>
    <property type="evidence" value="ECO:0007669"/>
    <property type="project" value="InterPro"/>
</dbReference>
<sequence length="488" mass="56465">QIPRSCYLPVINAGSGNAGGQFLSSLAAFRWVLVGRFLGIRYIQGVLNVMFELSCFAFCLQYRSINHRVDSKSLWLYRWYYSKTCQWILGLTITIILALAFIEKPSSLTMTSDVRYRLPAWNPPCGLTESIELLCFLLFMVDVSVKSYLIGWEEFWKNKWLMAYILTLIVSLTDWIVSLSFFCTEDVRIRRILRPFFLLQNSSMMKKTLKSINSTLPEMDGQQDKEWAGYFRNLPESLTSLLVLLTTANNPDVMIPAYSKNRAYSIFFILFTVLGNLFLMNLLTAIIYNQFRGYLLKSVQSSLFRRRLGIRAAFEVLSSLKETPSLKMCSCDQLSAAQFQKLFEELDKDAIKQHPPSPEYQSHFMQKMQFVFGHPYFGYLGNVVALANIVSICVVLVMDADKQPSERDDFFLGVINCFFILYYLLEMLLKILAMGLKRYLSYPSNRFDGLLTIILLVSFLLISVFLDLLTRMIRNFKQQEPVLWFLMA</sequence>
<keyword evidence="8" id="KW-1185">Reference proteome</keyword>
<dbReference type="InterPro" id="IPR028798">
    <property type="entry name" value="TPC2"/>
</dbReference>
<feature type="transmembrane region" description="Helical" evidence="5">
    <location>
        <begin position="264"/>
        <end position="288"/>
    </location>
</feature>
<accession>A0A663MGH7</accession>
<evidence type="ECO:0000256" key="2">
    <source>
        <dbReference type="ARBA" id="ARBA00022692"/>
    </source>
</evidence>
<feature type="domain" description="Ion transport" evidence="6">
    <location>
        <begin position="222"/>
        <end position="291"/>
    </location>
</feature>
<dbReference type="Ensembl" id="ENSACUT00000011625.1">
    <property type="protein sequence ID" value="ENSACUP00000010892.1"/>
    <property type="gene ID" value="ENSACUG00000007345.1"/>
</dbReference>
<feature type="domain" description="Ion transport" evidence="6">
    <location>
        <begin position="377"/>
        <end position="466"/>
    </location>
</feature>
<feature type="transmembrane region" description="Helical" evidence="5">
    <location>
        <begin position="449"/>
        <end position="469"/>
    </location>
</feature>
<dbReference type="PANTHER" id="PTHR46768:SF1">
    <property type="entry name" value="TWO PORE CHANNEL PROTEIN 2"/>
    <property type="match status" value="1"/>
</dbReference>
<dbReference type="Pfam" id="PF00520">
    <property type="entry name" value="Ion_trans"/>
    <property type="match status" value="2"/>
</dbReference>
<dbReference type="GO" id="GO:0015280">
    <property type="term" value="F:ligand-gated sodium channel activity"/>
    <property type="evidence" value="ECO:0007669"/>
    <property type="project" value="TreeGrafter"/>
</dbReference>
<dbReference type="InterPro" id="IPR027359">
    <property type="entry name" value="Volt_channel_dom_sf"/>
</dbReference>
<dbReference type="PANTHER" id="PTHR46768">
    <property type="entry name" value="TWO PORE CALCIUM CHANNEL PROTEIN 2"/>
    <property type="match status" value="1"/>
</dbReference>
<dbReference type="GO" id="GO:0097682">
    <property type="term" value="F:intracellularly phosphatidylinositol-3,5-bisphosphate-gated monatomic cation channel activity"/>
    <property type="evidence" value="ECO:0007669"/>
    <property type="project" value="TreeGrafter"/>
</dbReference>
<feature type="transmembrane region" description="Helical" evidence="5">
    <location>
        <begin position="376"/>
        <end position="398"/>
    </location>
</feature>
<dbReference type="GO" id="GO:0019722">
    <property type="term" value="P:calcium-mediated signaling"/>
    <property type="evidence" value="ECO:0007669"/>
    <property type="project" value="TreeGrafter"/>
</dbReference>
<dbReference type="InterPro" id="IPR005821">
    <property type="entry name" value="Ion_trans_dom"/>
</dbReference>
<reference evidence="7" key="1">
    <citation type="submission" date="2025-08" db="UniProtKB">
        <authorList>
            <consortium name="Ensembl"/>
        </authorList>
    </citation>
    <scope>IDENTIFICATION</scope>
</reference>
<dbReference type="GO" id="GO:0075509">
    <property type="term" value="P:endocytosis involved in viral entry into host cell"/>
    <property type="evidence" value="ECO:0007669"/>
    <property type="project" value="TreeGrafter"/>
</dbReference>
<dbReference type="Proteomes" id="UP000472269">
    <property type="component" value="Unplaced"/>
</dbReference>
<keyword evidence="4 5" id="KW-0472">Membrane</keyword>
<feature type="transmembrane region" description="Helical" evidence="5">
    <location>
        <begin position="410"/>
        <end position="429"/>
    </location>
</feature>
<keyword evidence="2 5" id="KW-0812">Transmembrane</keyword>
<keyword evidence="3 5" id="KW-1133">Transmembrane helix</keyword>
<proteinExistence type="predicted"/>
<evidence type="ECO:0000313" key="8">
    <source>
        <dbReference type="Proteomes" id="UP000472269"/>
    </source>
</evidence>
<feature type="transmembrane region" description="Helical" evidence="5">
    <location>
        <begin position="161"/>
        <end position="184"/>
    </location>
</feature>
<evidence type="ECO:0000256" key="5">
    <source>
        <dbReference type="SAM" id="Phobius"/>
    </source>
</evidence>
<evidence type="ECO:0000313" key="7">
    <source>
        <dbReference type="Ensembl" id="ENSACUP00000010892.1"/>
    </source>
</evidence>
<evidence type="ECO:0000256" key="4">
    <source>
        <dbReference type="ARBA" id="ARBA00023136"/>
    </source>
</evidence>
<evidence type="ECO:0000256" key="1">
    <source>
        <dbReference type="ARBA" id="ARBA00004141"/>
    </source>
</evidence>
<reference evidence="7" key="2">
    <citation type="submission" date="2025-09" db="UniProtKB">
        <authorList>
            <consortium name="Ensembl"/>
        </authorList>
    </citation>
    <scope>IDENTIFICATION</scope>
</reference>
<dbReference type="Gene3D" id="1.10.287.70">
    <property type="match status" value="1"/>
</dbReference>
<feature type="transmembrane region" description="Helical" evidence="5">
    <location>
        <begin position="85"/>
        <end position="102"/>
    </location>
</feature>
<comment type="subcellular location">
    <subcellularLocation>
        <location evidence="1">Membrane</location>
        <topology evidence="1">Multi-pass membrane protein</topology>
    </subcellularLocation>
</comment>
<dbReference type="AlphaFoldDB" id="A0A663MGH7"/>